<organism evidence="1">
    <name type="scientific">marine sediment metagenome</name>
    <dbReference type="NCBI Taxonomy" id="412755"/>
    <lineage>
        <taxon>unclassified sequences</taxon>
        <taxon>metagenomes</taxon>
        <taxon>ecological metagenomes</taxon>
    </lineage>
</organism>
<gene>
    <name evidence="1" type="ORF">LCGC14_2228250</name>
</gene>
<accession>A0A0F9D948</accession>
<name>A0A0F9D948_9ZZZZ</name>
<sequence length="33" mass="3444">NLPGNIGIKIEVVITTGLVKIFFPGNSSIEICG</sequence>
<proteinExistence type="predicted"/>
<comment type="caution">
    <text evidence="1">The sequence shown here is derived from an EMBL/GenBank/DDBJ whole genome shotgun (WGS) entry which is preliminary data.</text>
</comment>
<evidence type="ECO:0000313" key="1">
    <source>
        <dbReference type="EMBL" id="KKL58154.1"/>
    </source>
</evidence>
<dbReference type="AlphaFoldDB" id="A0A0F9D948"/>
<dbReference type="EMBL" id="LAZR01029924">
    <property type="protein sequence ID" value="KKL58154.1"/>
    <property type="molecule type" value="Genomic_DNA"/>
</dbReference>
<reference evidence="1" key="1">
    <citation type="journal article" date="2015" name="Nature">
        <title>Complex archaea that bridge the gap between prokaryotes and eukaryotes.</title>
        <authorList>
            <person name="Spang A."/>
            <person name="Saw J.H."/>
            <person name="Jorgensen S.L."/>
            <person name="Zaremba-Niedzwiedzka K."/>
            <person name="Martijn J."/>
            <person name="Lind A.E."/>
            <person name="van Eijk R."/>
            <person name="Schleper C."/>
            <person name="Guy L."/>
            <person name="Ettema T.J."/>
        </authorList>
    </citation>
    <scope>NUCLEOTIDE SEQUENCE</scope>
</reference>
<feature type="non-terminal residue" evidence="1">
    <location>
        <position position="1"/>
    </location>
</feature>
<protein>
    <submittedName>
        <fullName evidence="1">Uncharacterized protein</fullName>
    </submittedName>
</protein>